<dbReference type="SUPFAM" id="SSF64288">
    <property type="entry name" value="Chorismate lyase-like"/>
    <property type="match status" value="1"/>
</dbReference>
<dbReference type="AlphaFoldDB" id="S5STU1"/>
<evidence type="ECO:0000313" key="5">
    <source>
        <dbReference type="EMBL" id="AGS34462.1"/>
    </source>
</evidence>
<dbReference type="PATRIC" id="fig|1224163.3.peg.987"/>
<dbReference type="InterPro" id="IPR050679">
    <property type="entry name" value="Bact_HTH_transcr_reg"/>
</dbReference>
<proteinExistence type="predicted"/>
<protein>
    <submittedName>
        <fullName evidence="5">GntR family transcriptional regulator</fullName>
    </submittedName>
</protein>
<dbReference type="InterPro" id="IPR036388">
    <property type="entry name" value="WH-like_DNA-bd_sf"/>
</dbReference>
<dbReference type="OrthoDB" id="7989071at2"/>
<name>S5STU1_9CORY</name>
<keyword evidence="3" id="KW-0804">Transcription</keyword>
<dbReference type="GO" id="GO:0003700">
    <property type="term" value="F:DNA-binding transcription factor activity"/>
    <property type="evidence" value="ECO:0007669"/>
    <property type="project" value="InterPro"/>
</dbReference>
<dbReference type="PROSITE" id="PS50949">
    <property type="entry name" value="HTH_GNTR"/>
    <property type="match status" value="1"/>
</dbReference>
<dbReference type="SMART" id="SM00866">
    <property type="entry name" value="UTRA"/>
    <property type="match status" value="1"/>
</dbReference>
<dbReference type="InterPro" id="IPR011663">
    <property type="entry name" value="UTRA"/>
</dbReference>
<dbReference type="PANTHER" id="PTHR44846">
    <property type="entry name" value="MANNOSYL-D-GLYCERATE TRANSPORT/METABOLISM SYSTEM REPRESSOR MNGR-RELATED"/>
    <property type="match status" value="1"/>
</dbReference>
<dbReference type="HOGENOM" id="CLU_1145690_0_0_11"/>
<gene>
    <name evidence="5" type="ORF">B841_04935</name>
</gene>
<dbReference type="STRING" id="1224163.B841_04935"/>
<dbReference type="GO" id="GO:0045892">
    <property type="term" value="P:negative regulation of DNA-templated transcription"/>
    <property type="evidence" value="ECO:0007669"/>
    <property type="project" value="TreeGrafter"/>
</dbReference>
<keyword evidence="2" id="KW-0238">DNA-binding</keyword>
<dbReference type="Proteomes" id="UP000015388">
    <property type="component" value="Chromosome"/>
</dbReference>
<dbReference type="InterPro" id="IPR036390">
    <property type="entry name" value="WH_DNA-bd_sf"/>
</dbReference>
<dbReference type="InterPro" id="IPR000524">
    <property type="entry name" value="Tscrpt_reg_HTH_GntR"/>
</dbReference>
<dbReference type="Pfam" id="PF07702">
    <property type="entry name" value="UTRA"/>
    <property type="match status" value="1"/>
</dbReference>
<evidence type="ECO:0000259" key="4">
    <source>
        <dbReference type="PROSITE" id="PS50949"/>
    </source>
</evidence>
<organism evidence="5 6">
    <name type="scientific">Corynebacterium maris DSM 45190</name>
    <dbReference type="NCBI Taxonomy" id="1224163"/>
    <lineage>
        <taxon>Bacteria</taxon>
        <taxon>Bacillati</taxon>
        <taxon>Actinomycetota</taxon>
        <taxon>Actinomycetes</taxon>
        <taxon>Mycobacteriales</taxon>
        <taxon>Corynebacteriaceae</taxon>
        <taxon>Corynebacterium</taxon>
    </lineage>
</organism>
<keyword evidence="1" id="KW-0805">Transcription regulation</keyword>
<dbReference type="CDD" id="cd07377">
    <property type="entry name" value="WHTH_GntR"/>
    <property type="match status" value="1"/>
</dbReference>
<dbReference type="KEGG" id="cmd:B841_04935"/>
<dbReference type="InterPro" id="IPR028978">
    <property type="entry name" value="Chorismate_lyase_/UTRA_dom_sf"/>
</dbReference>
<dbReference type="Pfam" id="PF00392">
    <property type="entry name" value="GntR"/>
    <property type="match status" value="1"/>
</dbReference>
<dbReference type="SUPFAM" id="SSF46785">
    <property type="entry name" value="Winged helix' DNA-binding domain"/>
    <property type="match status" value="1"/>
</dbReference>
<evidence type="ECO:0000256" key="1">
    <source>
        <dbReference type="ARBA" id="ARBA00023015"/>
    </source>
</evidence>
<dbReference type="eggNOG" id="COG2188">
    <property type="taxonomic scope" value="Bacteria"/>
</dbReference>
<dbReference type="SMART" id="SM00345">
    <property type="entry name" value="HTH_GNTR"/>
    <property type="match status" value="1"/>
</dbReference>
<reference evidence="5 6" key="1">
    <citation type="submission" date="2012-11" db="EMBL/GenBank/DDBJ databases">
        <title>The complete genome sequence of Corynebacterium maris Coryn-1 (=DSM 45190).</title>
        <authorList>
            <person name="Schaffert L."/>
            <person name="Albersmeier A."/>
            <person name="Kalinowski J."/>
            <person name="Ruckert C."/>
        </authorList>
    </citation>
    <scope>NUCLEOTIDE SEQUENCE [LARGE SCALE GENOMIC DNA]</scope>
    <source>
        <strain evidence="6">Coryn-1</strain>
    </source>
</reference>
<dbReference type="GO" id="GO:0003677">
    <property type="term" value="F:DNA binding"/>
    <property type="evidence" value="ECO:0007669"/>
    <property type="project" value="UniProtKB-KW"/>
</dbReference>
<dbReference type="Gene3D" id="1.10.10.10">
    <property type="entry name" value="Winged helix-like DNA-binding domain superfamily/Winged helix DNA-binding domain"/>
    <property type="match status" value="1"/>
</dbReference>
<evidence type="ECO:0000256" key="2">
    <source>
        <dbReference type="ARBA" id="ARBA00023125"/>
    </source>
</evidence>
<evidence type="ECO:0000313" key="6">
    <source>
        <dbReference type="Proteomes" id="UP000015388"/>
    </source>
</evidence>
<feature type="domain" description="HTH gntR-type" evidence="4">
    <location>
        <begin position="7"/>
        <end position="77"/>
    </location>
</feature>
<accession>S5STU1</accession>
<sequence>MGVLPETGVAPVPVEVLESRLLEDVRALAPGDRLPGERELMERFQVSRPMIRRVLASLEARILVRRVPGAGTFVVSRVDLPISNRQPPSLHAAAAAADRELRTRLVSSGEDVVPACEAAQLGLPANQEALGLVRVGDIDGLPATYSREWVLPERARNLDAALGVIESVYESLCAFGFEPQRGRSIASVEDVPAEVRSKLRHRKPALAWRILSMTVDARTREPLLISETWFRMDLVRLIFDFE</sequence>
<dbReference type="PANTHER" id="PTHR44846:SF17">
    <property type="entry name" value="GNTR-FAMILY TRANSCRIPTIONAL REGULATOR"/>
    <property type="match status" value="1"/>
</dbReference>
<dbReference type="PRINTS" id="PR00035">
    <property type="entry name" value="HTHGNTR"/>
</dbReference>
<dbReference type="EMBL" id="CP003924">
    <property type="protein sequence ID" value="AGS34462.1"/>
    <property type="molecule type" value="Genomic_DNA"/>
</dbReference>
<dbReference type="RefSeq" id="WP_020934395.1">
    <property type="nucleotide sequence ID" value="NC_021915.1"/>
</dbReference>
<dbReference type="Gene3D" id="3.40.1410.10">
    <property type="entry name" value="Chorismate lyase-like"/>
    <property type="match status" value="1"/>
</dbReference>
<keyword evidence="6" id="KW-1185">Reference proteome</keyword>
<evidence type="ECO:0000256" key="3">
    <source>
        <dbReference type="ARBA" id="ARBA00023163"/>
    </source>
</evidence>